<dbReference type="PRINTS" id="PR00019">
    <property type="entry name" value="LEURICHRPT"/>
</dbReference>
<keyword evidence="4" id="KW-0433">Leucine-rich repeat</keyword>
<evidence type="ECO:0000313" key="15">
    <source>
        <dbReference type="Proteomes" id="UP000030748"/>
    </source>
</evidence>
<dbReference type="Pfam" id="PF00560">
    <property type="entry name" value="LRR_1"/>
    <property type="match status" value="11"/>
</dbReference>
<keyword evidence="3" id="KW-1003">Cell membrane</keyword>
<evidence type="ECO:0000256" key="1">
    <source>
        <dbReference type="ARBA" id="ARBA00004251"/>
    </source>
</evidence>
<keyword evidence="8 11" id="KW-1133">Transmembrane helix</keyword>
<dbReference type="PANTHER" id="PTHR48063:SF98">
    <property type="entry name" value="LRR RECEPTOR-LIKE SERINE_THREONINE-PROTEIN KINASE FLS2"/>
    <property type="match status" value="1"/>
</dbReference>
<dbReference type="GO" id="GO:0006952">
    <property type="term" value="P:defense response"/>
    <property type="evidence" value="ECO:0007669"/>
    <property type="project" value="UniProtKB-ARBA"/>
</dbReference>
<evidence type="ECO:0000256" key="5">
    <source>
        <dbReference type="ARBA" id="ARBA00022692"/>
    </source>
</evidence>
<dbReference type="SMART" id="SM00365">
    <property type="entry name" value="LRR_SD22"/>
    <property type="match status" value="5"/>
</dbReference>
<feature type="signal peptide" evidence="12">
    <location>
        <begin position="1"/>
        <end position="20"/>
    </location>
</feature>
<sequence>MRPNLEALFFLLSLSTITISFKVSYGINICPEIEKEALLNFKKYLKDPSNLLSSWNSAHVNCCNWNGVVCSNKTGRVHQLRLQNYDGFQELGGKLNPSLLNLKHLKYLDLSQNDFEETIPSFIGSLTRLEYLDLSNAGFYGTIPHSIGNLSNLRTLNLEGNSYRSGLDGDSIEWLSGLSQLEQLNMNYVNLSKQDNWLQFRSFAIPSWIFRLASLTFLDLSGNSFEGPIPNISNTTKIQHIDISDNKLNSAIPDWLYTCKDLEFVYFSSSSLHGTISEGIANLTSLKTLSLSWNELSGEIPSEIASLCKLQNLDLSVNKLVGNISDSFGNMSDCFLGALESLDLSENQLSGHPTHQIGEFKSLKTIRLSGNSLYGPIPVNLGNLLSLETLNMASNKLTGNLPESLGQLFNLKFLHVEDNKLEGVVSEIHFANLTNLMDLYASGNNFTLKVSPNWIPPFSLTSLGLGSWNLGFGSTIPQWLDSQKNVWELDLSSTGISGEVPSWMWEIQYLNLSHNHLHGKIPDIINSDLMCLSSNKFSGPLPRVGSDVSDLDLSNNSFSGDISQFLCGIANETTYSLDVLKLEGNRLTGEIPDCWNKWSAIRVLNLGDNDMFGSIPNSIGFLTNMLSLNLQNNKFSGHIPFSLRNCTKLVNVDLAGNELDGKMPAWIGTRLLNLRFLVLRANKLSGEISPDICNLNSLQILDLSNNGISGIIPRCVDNFTAMATKRSFSNQYGGVVYTYYGTGVFAESVSVATKGSESHYDTILPLVTNIDFSNNNLSGDIPKQLTSLVELRSLNLSGNHLTGLIPSNIGGMKQLESLDLSSNSLSGEMPNSFRVMSSLNYLNVSYNKLIGKIPESTQLRGFDSSSFIGNDLCGPPLTSNCISSGGPKNEHDNGSDDHEPSSSEIEWFYVFVSSGYAVGLSIFCTTLILKKSWREAYFEFMEEMWNRVYVYFYIKWRKLTRTSV</sequence>
<evidence type="ECO:0000256" key="8">
    <source>
        <dbReference type="ARBA" id="ARBA00022989"/>
    </source>
</evidence>
<keyword evidence="7" id="KW-0677">Repeat</keyword>
<reference evidence="14 15" key="1">
    <citation type="journal article" date="2013" name="Proc. Natl. Acad. Sci. U.S.A.">
        <title>Fine-scale variation in meiotic recombination in Mimulus inferred from population shotgun sequencing.</title>
        <authorList>
            <person name="Hellsten U."/>
            <person name="Wright K.M."/>
            <person name="Jenkins J."/>
            <person name="Shu S."/>
            <person name="Yuan Y."/>
            <person name="Wessler S.R."/>
            <person name="Schmutz J."/>
            <person name="Willis J.H."/>
            <person name="Rokhsar D.S."/>
        </authorList>
    </citation>
    <scope>NUCLEOTIDE SEQUENCE [LARGE SCALE GENOMIC DNA]</scope>
    <source>
        <strain evidence="15">cv. DUN x IM62</strain>
    </source>
</reference>
<dbReference type="Proteomes" id="UP000030748">
    <property type="component" value="Unassembled WGS sequence"/>
</dbReference>
<evidence type="ECO:0000256" key="3">
    <source>
        <dbReference type="ARBA" id="ARBA00022475"/>
    </source>
</evidence>
<name>A0A022QXX0_ERYGU</name>
<dbReference type="GO" id="GO:0009653">
    <property type="term" value="P:anatomical structure morphogenesis"/>
    <property type="evidence" value="ECO:0007669"/>
    <property type="project" value="UniProtKB-ARBA"/>
</dbReference>
<dbReference type="Gene3D" id="3.80.10.10">
    <property type="entry name" value="Ribonuclease Inhibitor"/>
    <property type="match status" value="5"/>
</dbReference>
<dbReference type="GO" id="GO:0005886">
    <property type="term" value="C:plasma membrane"/>
    <property type="evidence" value="ECO:0007669"/>
    <property type="project" value="UniProtKB-SubCell"/>
</dbReference>
<comment type="similarity">
    <text evidence="2">Belongs to the RLP family.</text>
</comment>
<dbReference type="InterPro" id="IPR001611">
    <property type="entry name" value="Leu-rich_rpt"/>
</dbReference>
<comment type="subcellular location">
    <subcellularLocation>
        <location evidence="1">Cell membrane</location>
        <topology evidence="1">Single-pass type I membrane protein</topology>
    </subcellularLocation>
</comment>
<evidence type="ECO:0000259" key="13">
    <source>
        <dbReference type="Pfam" id="PF08263"/>
    </source>
</evidence>
<dbReference type="FunFam" id="3.80.10.10:FF:000111">
    <property type="entry name" value="LRR receptor-like serine/threonine-protein kinase ERECTA"/>
    <property type="match status" value="1"/>
</dbReference>
<dbReference type="AlphaFoldDB" id="A0A022QXX0"/>
<dbReference type="Pfam" id="PF13855">
    <property type="entry name" value="LRR_8"/>
    <property type="match status" value="2"/>
</dbReference>
<keyword evidence="9 11" id="KW-0472">Membrane</keyword>
<dbReference type="InterPro" id="IPR013210">
    <property type="entry name" value="LRR_N_plant-typ"/>
</dbReference>
<dbReference type="SMART" id="SM00369">
    <property type="entry name" value="LRR_TYP"/>
    <property type="match status" value="9"/>
</dbReference>
<dbReference type="InterPro" id="IPR046956">
    <property type="entry name" value="RLP23-like"/>
</dbReference>
<dbReference type="FunFam" id="3.80.10.10:FF:000400">
    <property type="entry name" value="Nuclear pore complex protein NUP107"/>
    <property type="match status" value="1"/>
</dbReference>
<dbReference type="SUPFAM" id="SSF52058">
    <property type="entry name" value="L domain-like"/>
    <property type="match status" value="2"/>
</dbReference>
<dbReference type="Pfam" id="PF08263">
    <property type="entry name" value="LRRNT_2"/>
    <property type="match status" value="1"/>
</dbReference>
<dbReference type="EMBL" id="KI630970">
    <property type="protein sequence ID" value="EYU31380.1"/>
    <property type="molecule type" value="Genomic_DNA"/>
</dbReference>
<keyword evidence="10" id="KW-0325">Glycoprotein</keyword>
<keyword evidence="5 11" id="KW-0812">Transmembrane</keyword>
<evidence type="ECO:0000313" key="14">
    <source>
        <dbReference type="EMBL" id="EYU31380.1"/>
    </source>
</evidence>
<gene>
    <name evidence="14" type="ORF">MIMGU_mgv1a023932mg</name>
</gene>
<protein>
    <recommendedName>
        <fullName evidence="13">Leucine-rich repeat-containing N-terminal plant-type domain-containing protein</fullName>
    </recommendedName>
</protein>
<proteinExistence type="inferred from homology"/>
<evidence type="ECO:0000256" key="7">
    <source>
        <dbReference type="ARBA" id="ARBA00022737"/>
    </source>
</evidence>
<feature type="transmembrane region" description="Helical" evidence="11">
    <location>
        <begin position="907"/>
        <end position="929"/>
    </location>
</feature>
<evidence type="ECO:0000256" key="12">
    <source>
        <dbReference type="SAM" id="SignalP"/>
    </source>
</evidence>
<dbReference type="FunFam" id="3.80.10.10:FF:000095">
    <property type="entry name" value="LRR receptor-like serine/threonine-protein kinase GSO1"/>
    <property type="match status" value="1"/>
</dbReference>
<dbReference type="FunFam" id="3.80.10.10:FF:000383">
    <property type="entry name" value="Leucine-rich repeat receptor protein kinase EMS1"/>
    <property type="match status" value="1"/>
</dbReference>
<feature type="domain" description="Leucine-rich repeat-containing N-terminal plant-type" evidence="13">
    <location>
        <begin position="34"/>
        <end position="71"/>
    </location>
</feature>
<keyword evidence="15" id="KW-1185">Reference proteome</keyword>
<feature type="chain" id="PRO_5001504396" description="Leucine-rich repeat-containing N-terminal plant-type domain-containing protein" evidence="12">
    <location>
        <begin position="21"/>
        <end position="964"/>
    </location>
</feature>
<evidence type="ECO:0000256" key="9">
    <source>
        <dbReference type="ARBA" id="ARBA00023136"/>
    </source>
</evidence>
<evidence type="ECO:0000256" key="11">
    <source>
        <dbReference type="SAM" id="Phobius"/>
    </source>
</evidence>
<dbReference type="STRING" id="4155.A0A022QXX0"/>
<dbReference type="GO" id="GO:0051707">
    <property type="term" value="P:response to other organism"/>
    <property type="evidence" value="ECO:0007669"/>
    <property type="project" value="UniProtKB-ARBA"/>
</dbReference>
<evidence type="ECO:0000256" key="4">
    <source>
        <dbReference type="ARBA" id="ARBA00022614"/>
    </source>
</evidence>
<dbReference type="GO" id="GO:0099402">
    <property type="term" value="P:plant organ development"/>
    <property type="evidence" value="ECO:0007669"/>
    <property type="project" value="UniProtKB-ARBA"/>
</dbReference>
<dbReference type="SUPFAM" id="SSF52047">
    <property type="entry name" value="RNI-like"/>
    <property type="match status" value="1"/>
</dbReference>
<evidence type="ECO:0000256" key="10">
    <source>
        <dbReference type="ARBA" id="ARBA00023180"/>
    </source>
</evidence>
<dbReference type="eggNOG" id="KOG0619">
    <property type="taxonomic scope" value="Eukaryota"/>
</dbReference>
<dbReference type="InterPro" id="IPR032675">
    <property type="entry name" value="LRR_dom_sf"/>
</dbReference>
<dbReference type="InterPro" id="IPR003591">
    <property type="entry name" value="Leu-rich_rpt_typical-subtyp"/>
</dbReference>
<organism evidence="14 15">
    <name type="scientific">Erythranthe guttata</name>
    <name type="common">Yellow monkey flower</name>
    <name type="synonym">Mimulus guttatus</name>
    <dbReference type="NCBI Taxonomy" id="4155"/>
    <lineage>
        <taxon>Eukaryota</taxon>
        <taxon>Viridiplantae</taxon>
        <taxon>Streptophyta</taxon>
        <taxon>Embryophyta</taxon>
        <taxon>Tracheophyta</taxon>
        <taxon>Spermatophyta</taxon>
        <taxon>Magnoliopsida</taxon>
        <taxon>eudicotyledons</taxon>
        <taxon>Gunneridae</taxon>
        <taxon>Pentapetalae</taxon>
        <taxon>asterids</taxon>
        <taxon>lamiids</taxon>
        <taxon>Lamiales</taxon>
        <taxon>Phrymaceae</taxon>
        <taxon>Erythranthe</taxon>
    </lineage>
</organism>
<dbReference type="FunFam" id="3.80.10.10:FF:001678">
    <property type="entry name" value="Calmodulin-binding receptor kinase CaMRLK"/>
    <property type="match status" value="1"/>
</dbReference>
<accession>A0A022QXX0</accession>
<evidence type="ECO:0000256" key="6">
    <source>
        <dbReference type="ARBA" id="ARBA00022729"/>
    </source>
</evidence>
<keyword evidence="6 12" id="KW-0732">Signal</keyword>
<dbReference type="PANTHER" id="PTHR48063">
    <property type="entry name" value="LRR RECEPTOR-LIKE KINASE"/>
    <property type="match status" value="1"/>
</dbReference>
<evidence type="ECO:0000256" key="2">
    <source>
        <dbReference type="ARBA" id="ARBA00009592"/>
    </source>
</evidence>